<gene>
    <name evidence="1" type="ORF">L596_010011</name>
</gene>
<proteinExistence type="predicted"/>
<protein>
    <submittedName>
        <fullName evidence="1">Uncharacterized protein</fullName>
    </submittedName>
</protein>
<comment type="caution">
    <text evidence="1">The sequence shown here is derived from an EMBL/GenBank/DDBJ whole genome shotgun (WGS) entry which is preliminary data.</text>
</comment>
<evidence type="ECO:0000313" key="1">
    <source>
        <dbReference type="EMBL" id="TKR95906.1"/>
    </source>
</evidence>
<dbReference type="EMBL" id="AZBU02000002">
    <property type="protein sequence ID" value="TKR95906.1"/>
    <property type="molecule type" value="Genomic_DNA"/>
</dbReference>
<dbReference type="Proteomes" id="UP000298663">
    <property type="component" value="Unassembled WGS sequence"/>
</dbReference>
<accession>A0A4U5PHI9</accession>
<keyword evidence="2" id="KW-1185">Reference proteome</keyword>
<sequence>MFKPKLKMLQKVSPSMLSPLFERGRLKPTIPAARRFHHRTQLYSPAVVPSLSLSQSGSLKYYPSSTKQARSSPI</sequence>
<reference evidence="1 2" key="1">
    <citation type="journal article" date="2015" name="Genome Biol.">
        <title>Comparative genomics of Steinernema reveals deeply conserved gene regulatory networks.</title>
        <authorList>
            <person name="Dillman A.R."/>
            <person name="Macchietto M."/>
            <person name="Porter C.F."/>
            <person name="Rogers A."/>
            <person name="Williams B."/>
            <person name="Antoshechkin I."/>
            <person name="Lee M.M."/>
            <person name="Goodwin Z."/>
            <person name="Lu X."/>
            <person name="Lewis E.E."/>
            <person name="Goodrich-Blair H."/>
            <person name="Stock S.P."/>
            <person name="Adams B.J."/>
            <person name="Sternberg P.W."/>
            <person name="Mortazavi A."/>
        </authorList>
    </citation>
    <scope>NUCLEOTIDE SEQUENCE [LARGE SCALE GENOMIC DNA]</scope>
    <source>
        <strain evidence="1 2">ALL</strain>
    </source>
</reference>
<organism evidence="1 2">
    <name type="scientific">Steinernema carpocapsae</name>
    <name type="common">Entomopathogenic nematode</name>
    <dbReference type="NCBI Taxonomy" id="34508"/>
    <lineage>
        <taxon>Eukaryota</taxon>
        <taxon>Metazoa</taxon>
        <taxon>Ecdysozoa</taxon>
        <taxon>Nematoda</taxon>
        <taxon>Chromadorea</taxon>
        <taxon>Rhabditida</taxon>
        <taxon>Tylenchina</taxon>
        <taxon>Panagrolaimomorpha</taxon>
        <taxon>Strongyloidoidea</taxon>
        <taxon>Steinernematidae</taxon>
        <taxon>Steinernema</taxon>
    </lineage>
</organism>
<name>A0A4U5PHI9_STECR</name>
<evidence type="ECO:0000313" key="2">
    <source>
        <dbReference type="Proteomes" id="UP000298663"/>
    </source>
</evidence>
<reference evidence="1 2" key="2">
    <citation type="journal article" date="2019" name="G3 (Bethesda)">
        <title>Hybrid Assembly of the Genome of the Entomopathogenic Nematode Steinernema carpocapsae Identifies the X-Chromosome.</title>
        <authorList>
            <person name="Serra L."/>
            <person name="Macchietto M."/>
            <person name="Macias-Munoz A."/>
            <person name="McGill C.J."/>
            <person name="Rodriguez I.M."/>
            <person name="Rodriguez B."/>
            <person name="Murad R."/>
            <person name="Mortazavi A."/>
        </authorList>
    </citation>
    <scope>NUCLEOTIDE SEQUENCE [LARGE SCALE GENOMIC DNA]</scope>
    <source>
        <strain evidence="1 2">ALL</strain>
    </source>
</reference>
<dbReference type="AlphaFoldDB" id="A0A4U5PHI9"/>